<evidence type="ECO:0000313" key="1">
    <source>
        <dbReference type="EMBL" id="MFC0266935.1"/>
    </source>
</evidence>
<keyword evidence="2" id="KW-1185">Reference proteome</keyword>
<gene>
    <name evidence="1" type="ORF">ACFFHW_02795</name>
</gene>
<dbReference type="PANTHER" id="PTHR36456">
    <property type="entry name" value="UPF0232 PROTEIN SCO3875"/>
    <property type="match status" value="1"/>
</dbReference>
<dbReference type="PANTHER" id="PTHR36456:SF1">
    <property type="entry name" value="UPF0232 PROTEIN SCO3875"/>
    <property type="match status" value="1"/>
</dbReference>
<organism evidence="1 2">
    <name type="scientific">Kushneria aurantia</name>
    <dbReference type="NCBI Taxonomy" id="504092"/>
    <lineage>
        <taxon>Bacteria</taxon>
        <taxon>Pseudomonadati</taxon>
        <taxon>Pseudomonadota</taxon>
        <taxon>Gammaproteobacteria</taxon>
        <taxon>Oceanospirillales</taxon>
        <taxon>Halomonadaceae</taxon>
        <taxon>Kushneria</taxon>
    </lineage>
</organism>
<proteinExistence type="predicted"/>
<comment type="caution">
    <text evidence="1">The sequence shown here is derived from an EMBL/GenBank/DDBJ whole genome shotgun (WGS) entry which is preliminary data.</text>
</comment>
<dbReference type="Pfam" id="PF05258">
    <property type="entry name" value="DciA"/>
    <property type="match status" value="1"/>
</dbReference>
<sequence length="156" mass="17926">MSIKAKTRRAQPVGQLLQRGGSLTRLVHTAELIERAQRQLQTSLPDELADHLRVGGYRDGRLTLITDRAVWLTWLRFERARLLTLLQSVAGLEKVRELDFRVRPIRPVYIPQPRVRHLPEEAASHLRDCASDTQHDGLRRSLERLASHADDSRDKS</sequence>
<dbReference type="RefSeq" id="WP_033195710.1">
    <property type="nucleotide sequence ID" value="NZ_JBHLVX010000011.1"/>
</dbReference>
<evidence type="ECO:0000313" key="2">
    <source>
        <dbReference type="Proteomes" id="UP001589814"/>
    </source>
</evidence>
<protein>
    <submittedName>
        <fullName evidence="1">DUF721 domain-containing protein</fullName>
    </submittedName>
</protein>
<reference evidence="1 2" key="1">
    <citation type="submission" date="2024-09" db="EMBL/GenBank/DDBJ databases">
        <authorList>
            <person name="Sun Q."/>
            <person name="Mori K."/>
        </authorList>
    </citation>
    <scope>NUCLEOTIDE SEQUENCE [LARGE SCALE GENOMIC DNA]</scope>
    <source>
        <strain evidence="1 2">CCM 7415</strain>
    </source>
</reference>
<dbReference type="Proteomes" id="UP001589814">
    <property type="component" value="Unassembled WGS sequence"/>
</dbReference>
<accession>A0ABV6G017</accession>
<dbReference type="InterPro" id="IPR007922">
    <property type="entry name" value="DciA-like"/>
</dbReference>
<dbReference type="EMBL" id="JBHLVX010000011">
    <property type="protein sequence ID" value="MFC0266935.1"/>
    <property type="molecule type" value="Genomic_DNA"/>
</dbReference>
<name>A0ABV6G017_9GAMM</name>